<keyword evidence="2" id="KW-1185">Reference proteome</keyword>
<evidence type="ECO:0000313" key="2">
    <source>
        <dbReference type="Proteomes" id="UP001597357"/>
    </source>
</evidence>
<evidence type="ECO:0000313" key="1">
    <source>
        <dbReference type="EMBL" id="MFD2696749.1"/>
    </source>
</evidence>
<dbReference type="RefSeq" id="WP_379043394.1">
    <property type="nucleotide sequence ID" value="NZ_JBHULZ010000008.1"/>
</dbReference>
<proteinExistence type="predicted"/>
<gene>
    <name evidence="1" type="ORF">ACFSQ0_01990</name>
</gene>
<sequence>MLVNVSYDKPELKRKINMLVGEPFTLSERFKLNGIGSGKININSACLAIHNLLILDNNQNCCNIELRPKGILVGFRSLLESYALVIPYYKLVLYKGKSQEYSIYMDHYFLKIRADRDKTHKFIKKVMQQKVLACS</sequence>
<protein>
    <recommendedName>
        <fullName evidence="3">Arginyl-tRNA synthetase</fullName>
    </recommendedName>
</protein>
<name>A0ABW5SC74_9FLAO</name>
<organism evidence="1 2">
    <name type="scientific">Mesonia sediminis</name>
    <dbReference type="NCBI Taxonomy" id="1703946"/>
    <lineage>
        <taxon>Bacteria</taxon>
        <taxon>Pseudomonadati</taxon>
        <taxon>Bacteroidota</taxon>
        <taxon>Flavobacteriia</taxon>
        <taxon>Flavobacteriales</taxon>
        <taxon>Flavobacteriaceae</taxon>
        <taxon>Mesonia</taxon>
    </lineage>
</organism>
<dbReference type="Proteomes" id="UP001597357">
    <property type="component" value="Unassembled WGS sequence"/>
</dbReference>
<comment type="caution">
    <text evidence="1">The sequence shown here is derived from an EMBL/GenBank/DDBJ whole genome shotgun (WGS) entry which is preliminary data.</text>
</comment>
<dbReference type="EMBL" id="JBHULZ010000008">
    <property type="protein sequence ID" value="MFD2696749.1"/>
    <property type="molecule type" value="Genomic_DNA"/>
</dbReference>
<accession>A0ABW5SC74</accession>
<evidence type="ECO:0008006" key="3">
    <source>
        <dbReference type="Google" id="ProtNLM"/>
    </source>
</evidence>
<reference evidence="2" key="1">
    <citation type="journal article" date="2019" name="Int. J. Syst. Evol. Microbiol.">
        <title>The Global Catalogue of Microorganisms (GCM) 10K type strain sequencing project: providing services to taxonomists for standard genome sequencing and annotation.</title>
        <authorList>
            <consortium name="The Broad Institute Genomics Platform"/>
            <consortium name="The Broad Institute Genome Sequencing Center for Infectious Disease"/>
            <person name="Wu L."/>
            <person name="Ma J."/>
        </authorList>
    </citation>
    <scope>NUCLEOTIDE SEQUENCE [LARGE SCALE GENOMIC DNA]</scope>
    <source>
        <strain evidence="2">KCTC 42255</strain>
    </source>
</reference>